<evidence type="ECO:0000313" key="4">
    <source>
        <dbReference type="EMBL" id="PSS05281.1"/>
    </source>
</evidence>
<dbReference type="STRING" id="2025994.A0A2T3ANT7"/>
<dbReference type="InParanoid" id="A0A2T3ANT7"/>
<dbReference type="Pfam" id="PF00106">
    <property type="entry name" value="adh_short"/>
    <property type="match status" value="2"/>
</dbReference>
<evidence type="ECO:0000256" key="3">
    <source>
        <dbReference type="ARBA" id="ARBA00023002"/>
    </source>
</evidence>
<dbReference type="SUPFAM" id="SSF51735">
    <property type="entry name" value="NAD(P)-binding Rossmann-fold domains"/>
    <property type="match status" value="1"/>
</dbReference>
<dbReference type="PROSITE" id="PS00061">
    <property type="entry name" value="ADH_SHORT"/>
    <property type="match status" value="1"/>
</dbReference>
<dbReference type="InterPro" id="IPR002347">
    <property type="entry name" value="SDR_fam"/>
</dbReference>
<accession>A0A2T3ANT7</accession>
<organism evidence="4 5">
    <name type="scientific">Coniella lustricola</name>
    <dbReference type="NCBI Taxonomy" id="2025994"/>
    <lineage>
        <taxon>Eukaryota</taxon>
        <taxon>Fungi</taxon>
        <taxon>Dikarya</taxon>
        <taxon>Ascomycota</taxon>
        <taxon>Pezizomycotina</taxon>
        <taxon>Sordariomycetes</taxon>
        <taxon>Sordariomycetidae</taxon>
        <taxon>Diaporthales</taxon>
        <taxon>Schizoparmaceae</taxon>
        <taxon>Coniella</taxon>
    </lineage>
</organism>
<gene>
    <name evidence="4" type="ORF">BD289DRAFT_449137</name>
</gene>
<dbReference type="PRINTS" id="PR00081">
    <property type="entry name" value="GDHRDH"/>
</dbReference>
<proteinExistence type="inferred from homology"/>
<sequence length="309" mass="33689">MTPKSIIKPLTQASLLATLLYAPPDLLERYLGPRFAQSIWPKIFKPLVKTLIGLGILKTINRALNAWATNNWRISSSPPQGEWDWPNEIAVVTGGCSGIGLALVEGLTSKGVRTAVLDICEPPPSLQANSKAFFFSCDVSSLSSVIRAAEAYTTQQFVPGMVRRNKGHVVTLASLASHYTLTGCVSYSASKAGAMAFHEGLGSELKHVYKAPGVVTSIVHPYFVRTPMIDPIQGQVDKVDKVLSIQDVVDPILRQIFSGRGGQLLLPKSLSHLSSLRGWPNWLQEFVRDTYARNAVKTLASHELTQQQA</sequence>
<dbReference type="PANTHER" id="PTHR24322">
    <property type="entry name" value="PKSB"/>
    <property type="match status" value="1"/>
</dbReference>
<dbReference type="AlphaFoldDB" id="A0A2T3ANT7"/>
<dbReference type="InterPro" id="IPR020904">
    <property type="entry name" value="Sc_DH/Rdtase_CS"/>
</dbReference>
<keyword evidence="5" id="KW-1185">Reference proteome</keyword>
<dbReference type="InterPro" id="IPR036291">
    <property type="entry name" value="NAD(P)-bd_dom_sf"/>
</dbReference>
<evidence type="ECO:0000256" key="1">
    <source>
        <dbReference type="ARBA" id="ARBA00006484"/>
    </source>
</evidence>
<dbReference type="PANTHER" id="PTHR24322:SF736">
    <property type="entry name" value="RETINOL DEHYDROGENASE 10"/>
    <property type="match status" value="1"/>
</dbReference>
<comment type="similarity">
    <text evidence="1">Belongs to the short-chain dehydrogenases/reductases (SDR) family.</text>
</comment>
<keyword evidence="3" id="KW-0560">Oxidoreductase</keyword>
<dbReference type="OrthoDB" id="10253736at2759"/>
<name>A0A2T3ANT7_9PEZI</name>
<keyword evidence="2" id="KW-0521">NADP</keyword>
<dbReference type="Proteomes" id="UP000241462">
    <property type="component" value="Unassembled WGS sequence"/>
</dbReference>
<dbReference type="Gene3D" id="3.40.50.720">
    <property type="entry name" value="NAD(P)-binding Rossmann-like Domain"/>
    <property type="match status" value="2"/>
</dbReference>
<protein>
    <submittedName>
        <fullName evidence="4">Uncharacterized protein</fullName>
    </submittedName>
</protein>
<dbReference type="GO" id="GO:0016616">
    <property type="term" value="F:oxidoreductase activity, acting on the CH-OH group of donors, NAD or NADP as acceptor"/>
    <property type="evidence" value="ECO:0007669"/>
    <property type="project" value="TreeGrafter"/>
</dbReference>
<dbReference type="EMBL" id="KZ678372">
    <property type="protein sequence ID" value="PSS05281.1"/>
    <property type="molecule type" value="Genomic_DNA"/>
</dbReference>
<reference evidence="4 5" key="1">
    <citation type="journal article" date="2018" name="Mycol. Prog.">
        <title>Coniella lustricola, a new species from submerged detritus.</title>
        <authorList>
            <person name="Raudabaugh D.B."/>
            <person name="Iturriaga T."/>
            <person name="Carver A."/>
            <person name="Mondo S."/>
            <person name="Pangilinan J."/>
            <person name="Lipzen A."/>
            <person name="He G."/>
            <person name="Amirebrahimi M."/>
            <person name="Grigoriev I.V."/>
            <person name="Miller A.N."/>
        </authorList>
    </citation>
    <scope>NUCLEOTIDE SEQUENCE [LARGE SCALE GENOMIC DNA]</scope>
    <source>
        <strain evidence="4 5">B22-T-1</strain>
    </source>
</reference>
<evidence type="ECO:0000313" key="5">
    <source>
        <dbReference type="Proteomes" id="UP000241462"/>
    </source>
</evidence>
<evidence type="ECO:0000256" key="2">
    <source>
        <dbReference type="ARBA" id="ARBA00022857"/>
    </source>
</evidence>